<evidence type="ECO:0000313" key="2">
    <source>
        <dbReference type="Proteomes" id="UP001528040"/>
    </source>
</evidence>
<evidence type="ECO:0008006" key="3">
    <source>
        <dbReference type="Google" id="ProtNLM"/>
    </source>
</evidence>
<dbReference type="PROSITE" id="PS51257">
    <property type="entry name" value="PROKAR_LIPOPROTEIN"/>
    <property type="match status" value="1"/>
</dbReference>
<proteinExistence type="predicted"/>
<comment type="caution">
    <text evidence="1">The sequence shown here is derived from an EMBL/GenBank/DDBJ whole genome shotgun (WGS) entry which is preliminary data.</text>
</comment>
<protein>
    <recommendedName>
        <fullName evidence="3">Argininosuccinate lyase</fullName>
    </recommendedName>
</protein>
<dbReference type="Proteomes" id="UP001528040">
    <property type="component" value="Unassembled WGS sequence"/>
</dbReference>
<gene>
    <name evidence="1" type="ORF">O2N63_05990</name>
</gene>
<accession>A0ABT4VZF7</accession>
<organism evidence="1 2">
    <name type="scientific">Aliiroseovarius salicola</name>
    <dbReference type="NCBI Taxonomy" id="3009082"/>
    <lineage>
        <taxon>Bacteria</taxon>
        <taxon>Pseudomonadati</taxon>
        <taxon>Pseudomonadota</taxon>
        <taxon>Alphaproteobacteria</taxon>
        <taxon>Rhodobacterales</taxon>
        <taxon>Paracoccaceae</taxon>
        <taxon>Aliiroseovarius</taxon>
    </lineage>
</organism>
<dbReference type="EMBL" id="JAQIIO010000002">
    <property type="protein sequence ID" value="MDA5093638.1"/>
    <property type="molecule type" value="Genomic_DNA"/>
</dbReference>
<sequence length="63" mass="6186">MRNLVALGAVAALVAGCGGHQYEPAPPGVSLSGEAKAGVVYEEGQGTSTVSDSELKITLGASI</sequence>
<name>A0ABT4VZF7_9RHOB</name>
<evidence type="ECO:0000313" key="1">
    <source>
        <dbReference type="EMBL" id="MDA5093638.1"/>
    </source>
</evidence>
<keyword evidence="2" id="KW-1185">Reference proteome</keyword>
<reference evidence="1 2" key="1">
    <citation type="submission" date="2023-01" db="EMBL/GenBank/DDBJ databases">
        <authorList>
            <person name="Yoon J.-W."/>
        </authorList>
    </citation>
    <scope>NUCLEOTIDE SEQUENCE [LARGE SCALE GENOMIC DNA]</scope>
    <source>
        <strain evidence="1 2">KMU-50</strain>
    </source>
</reference>
<dbReference type="RefSeq" id="WP_271053320.1">
    <property type="nucleotide sequence ID" value="NZ_JAQIIO010000002.1"/>
</dbReference>